<dbReference type="PANTHER" id="PTHR47941">
    <property type="entry name" value="PENTATRICOPEPTIDE REPEAT-CONTAINING PROTEIN 3, MITOCHONDRIAL"/>
    <property type="match status" value="1"/>
</dbReference>
<feature type="repeat" description="PPR" evidence="3">
    <location>
        <begin position="492"/>
        <end position="526"/>
    </location>
</feature>
<dbReference type="Pfam" id="PF23276">
    <property type="entry name" value="TPR_24"/>
    <property type="match status" value="1"/>
</dbReference>
<feature type="repeat" description="PPR" evidence="3">
    <location>
        <begin position="204"/>
        <end position="238"/>
    </location>
</feature>
<evidence type="ECO:0000313" key="7">
    <source>
        <dbReference type="Proteomes" id="UP000249390"/>
    </source>
</evidence>
<dbReference type="InterPro" id="IPR011990">
    <property type="entry name" value="TPR-like_helical_dom_sf"/>
</dbReference>
<keyword evidence="7" id="KW-1185">Reference proteome</keyword>
<dbReference type="SUPFAM" id="SSF81901">
    <property type="entry name" value="HCP-like"/>
    <property type="match status" value="2"/>
</dbReference>
<evidence type="ECO:0000256" key="1">
    <source>
        <dbReference type="ARBA" id="ARBA00007626"/>
    </source>
</evidence>
<feature type="repeat" description="PPR" evidence="3">
    <location>
        <begin position="527"/>
        <end position="561"/>
    </location>
</feature>
<dbReference type="InterPro" id="IPR057027">
    <property type="entry name" value="TPR_mt"/>
</dbReference>
<feature type="repeat" description="PPR" evidence="3">
    <location>
        <begin position="239"/>
        <end position="273"/>
    </location>
</feature>
<dbReference type="Proteomes" id="UP000249390">
    <property type="component" value="Unassembled WGS sequence"/>
</dbReference>
<evidence type="ECO:0000256" key="4">
    <source>
        <dbReference type="SAM" id="MobiDB-lite"/>
    </source>
</evidence>
<evidence type="ECO:0000256" key="3">
    <source>
        <dbReference type="PROSITE-ProRule" id="PRU00708"/>
    </source>
</evidence>
<accession>A0A328E9T9</accession>
<protein>
    <recommendedName>
        <fullName evidence="5">Pentatricopeptide repeat-containing protein-mitochondrial domain-containing protein</fullName>
    </recommendedName>
</protein>
<feature type="domain" description="Pentatricopeptide repeat-containing protein-mitochondrial" evidence="5">
    <location>
        <begin position="503"/>
        <end position="621"/>
    </location>
</feature>
<reference evidence="6 7" key="1">
    <citation type="submission" date="2018-06" db="EMBL/GenBank/DDBJ databases">
        <title>The Genome of Cuscuta australis (Dodder) Provides Insight into the Evolution of Plant Parasitism.</title>
        <authorList>
            <person name="Liu H."/>
        </authorList>
    </citation>
    <scope>NUCLEOTIDE SEQUENCE [LARGE SCALE GENOMIC DNA]</scope>
    <source>
        <strain evidence="7">cv. Yunnan</strain>
        <tissue evidence="6">Vines</tissue>
    </source>
</reference>
<comment type="similarity">
    <text evidence="1">Belongs to the PPR family. P subfamily.</text>
</comment>
<evidence type="ECO:0000313" key="6">
    <source>
        <dbReference type="EMBL" id="RAL54642.1"/>
    </source>
</evidence>
<dbReference type="Pfam" id="PF13041">
    <property type="entry name" value="PPR_2"/>
    <property type="match status" value="2"/>
</dbReference>
<feature type="repeat" description="PPR" evidence="3">
    <location>
        <begin position="344"/>
        <end position="378"/>
    </location>
</feature>
<sequence>MACIYASKSSRLNPKLVSVWNPFYLRSTSYFCSSPSADSDVPVNSAAGAQDAGTPGRSPRPMRGNYKPPEKTEDIICRMMANRAWTTRLQNSIRNLVPVFDHDLVYNVLHAAKNSEHALQFFRWVHRSGLFRHNRETHFKIIQILGRASKLNHARCILLDMPKNGLSWDEDLWVVMIESYGQAGIVQESVKMFHKMEELGVKRTLKSYNALFKVITRRGRYMMAKRYFNKMVKDGIEPTTHTYNLLLWGFFLSSRIETAKRFFEEMKSRKINPDAVTYNTIINGYIRWKKMEEAEKYFVEMKAKNFEPSVITYTTLIKGYNSVGRVDEALKLFQEMKSFGIKPNEATYSTLLPGLCDAEKMSEAKTVLKEMEGKYIAPKDHSVFVRLLTGQCKVGDLDAAMDVLHAMVRLSIPTESGHYGVLIESLCKSGSHDKAIKLLDKLIEKNIVLRQENTFHMDPSAYNLIIEYLCNNGQTSKAEVFMRQLMKIGVQDPIALNNLIRGHSREGNLDSASELLKIMERRKVITEESAFNSLVNSYLKKGEPADAKTVLDSMIENGHCPDSSMYRSVMESLYEDGRIQTASRVMKTMLDKGVKEEQHMDLFGKILEALLMRGHVEEALGRIELMMQSGLSPEFDNLITILCEKEKTIAALKLLDFCLERDLSIEFSSYDKVLDALLAAGKTLNAYSIMCKITERGGAGVAGRHNSCEELIKSLNKEGNTKQADILSRMILGKDKDYKKGKKNLMNAS</sequence>
<dbReference type="PROSITE" id="PS51375">
    <property type="entry name" value="PPR"/>
    <property type="match status" value="10"/>
</dbReference>
<feature type="repeat" description="PPR" evidence="3">
    <location>
        <begin position="562"/>
        <end position="596"/>
    </location>
</feature>
<dbReference type="InterPro" id="IPR002885">
    <property type="entry name" value="PPR_rpt"/>
</dbReference>
<feature type="repeat" description="PPR" evidence="3">
    <location>
        <begin position="415"/>
        <end position="449"/>
    </location>
</feature>
<feature type="region of interest" description="Disordered" evidence="4">
    <location>
        <begin position="42"/>
        <end position="70"/>
    </location>
</feature>
<comment type="caution">
    <text evidence="6">The sequence shown here is derived from an EMBL/GenBank/DDBJ whole genome shotgun (WGS) entry which is preliminary data.</text>
</comment>
<dbReference type="Gene3D" id="1.25.40.10">
    <property type="entry name" value="Tetratricopeptide repeat domain"/>
    <property type="match status" value="5"/>
</dbReference>
<dbReference type="NCBIfam" id="TIGR00756">
    <property type="entry name" value="PPR"/>
    <property type="match status" value="8"/>
</dbReference>
<dbReference type="EMBL" id="NQVE01000009">
    <property type="protein sequence ID" value="RAL54642.1"/>
    <property type="molecule type" value="Genomic_DNA"/>
</dbReference>
<gene>
    <name evidence="6" type="ORF">DM860_001770</name>
</gene>
<feature type="repeat" description="PPR" evidence="3">
    <location>
        <begin position="309"/>
        <end position="343"/>
    </location>
</feature>
<evidence type="ECO:0000256" key="2">
    <source>
        <dbReference type="ARBA" id="ARBA00022737"/>
    </source>
</evidence>
<dbReference type="AlphaFoldDB" id="A0A328E9T9"/>
<proteinExistence type="inferred from homology"/>
<evidence type="ECO:0000259" key="5">
    <source>
        <dbReference type="Pfam" id="PF23276"/>
    </source>
</evidence>
<keyword evidence="2" id="KW-0677">Repeat</keyword>
<name>A0A328E9T9_9ASTE</name>
<feature type="repeat" description="PPR" evidence="3">
    <location>
        <begin position="169"/>
        <end position="203"/>
    </location>
</feature>
<dbReference type="Pfam" id="PF01535">
    <property type="entry name" value="PPR"/>
    <property type="match status" value="5"/>
</dbReference>
<organism evidence="6 7">
    <name type="scientific">Cuscuta australis</name>
    <dbReference type="NCBI Taxonomy" id="267555"/>
    <lineage>
        <taxon>Eukaryota</taxon>
        <taxon>Viridiplantae</taxon>
        <taxon>Streptophyta</taxon>
        <taxon>Embryophyta</taxon>
        <taxon>Tracheophyta</taxon>
        <taxon>Spermatophyta</taxon>
        <taxon>Magnoliopsida</taxon>
        <taxon>eudicotyledons</taxon>
        <taxon>Gunneridae</taxon>
        <taxon>Pentapetalae</taxon>
        <taxon>asterids</taxon>
        <taxon>lamiids</taxon>
        <taxon>Solanales</taxon>
        <taxon>Convolvulaceae</taxon>
        <taxon>Cuscuteae</taxon>
        <taxon>Cuscuta</taxon>
        <taxon>Cuscuta subgen. Grammica</taxon>
        <taxon>Cuscuta sect. Cleistogrammica</taxon>
    </lineage>
</organism>
<feature type="repeat" description="PPR" evidence="3">
    <location>
        <begin position="274"/>
        <end position="308"/>
    </location>
</feature>